<organism evidence="1 2">
    <name type="scientific">Trifolium pratense</name>
    <name type="common">Red clover</name>
    <dbReference type="NCBI Taxonomy" id="57577"/>
    <lineage>
        <taxon>Eukaryota</taxon>
        <taxon>Viridiplantae</taxon>
        <taxon>Streptophyta</taxon>
        <taxon>Embryophyta</taxon>
        <taxon>Tracheophyta</taxon>
        <taxon>Spermatophyta</taxon>
        <taxon>Magnoliopsida</taxon>
        <taxon>eudicotyledons</taxon>
        <taxon>Gunneridae</taxon>
        <taxon>Pentapetalae</taxon>
        <taxon>rosids</taxon>
        <taxon>fabids</taxon>
        <taxon>Fabales</taxon>
        <taxon>Fabaceae</taxon>
        <taxon>Papilionoideae</taxon>
        <taxon>50 kb inversion clade</taxon>
        <taxon>NPAAA clade</taxon>
        <taxon>Hologalegina</taxon>
        <taxon>IRL clade</taxon>
        <taxon>Trifolieae</taxon>
        <taxon>Trifolium</taxon>
    </lineage>
</organism>
<comment type="caution">
    <text evidence="1">The sequence shown here is derived from an EMBL/GenBank/DDBJ whole genome shotgun (WGS) entry which is preliminary data.</text>
</comment>
<gene>
    <name evidence="1" type="ORF">MILVUS5_LOCUS40467</name>
</gene>
<protein>
    <submittedName>
        <fullName evidence="1">Uncharacterized protein</fullName>
    </submittedName>
</protein>
<accession>A0ACB0M9V9</accession>
<dbReference type="EMBL" id="CASHSV030000823">
    <property type="protein sequence ID" value="CAJ2678116.1"/>
    <property type="molecule type" value="Genomic_DNA"/>
</dbReference>
<reference evidence="1" key="1">
    <citation type="submission" date="2023-10" db="EMBL/GenBank/DDBJ databases">
        <authorList>
            <person name="Rodriguez Cubillos JULIANA M."/>
            <person name="De Vega J."/>
        </authorList>
    </citation>
    <scope>NUCLEOTIDE SEQUENCE</scope>
</reference>
<evidence type="ECO:0000313" key="1">
    <source>
        <dbReference type="EMBL" id="CAJ2678116.1"/>
    </source>
</evidence>
<keyword evidence="2" id="KW-1185">Reference proteome</keyword>
<dbReference type="Proteomes" id="UP001177021">
    <property type="component" value="Unassembled WGS sequence"/>
</dbReference>
<proteinExistence type="predicted"/>
<sequence length="487" mass="55011">MNNEMDPPKKKHHVVCIPLPAQGHINPMLKLAKLLHHSGFYITFVHTKFNFDRLMKSNGPNSLKGLPDFRFETISDGLPAENQRGIMDLPDLCIAIPFGGLVSFRNLIAKLVSSENEDVPPVTCIVSDGVMNFTLKVAQEFNIPEFMLYTPSGCGMLGYLNFEELVKRGYFPLKDEKNLCDGYLETEVDWIPTMKGVKLKDLPTFFRTTNSNDTMFNYNKESVSNAIKSKGIILNTFEELESEVLDAIKIKFPNLYPIGPLSLLHKKNSSNSNNQLESIDFNLWKEDVNCIKWLDKMEKGSVVYVNFGSLVIMTKNQLKEFAWGLANSNYNFLWIIRPNLVDCGDEVISNDEFVQEIENRGLILGWSPQEKVLGHSSIGGFLTHCGWNSTLESICEGVPMACWPFFAEQQTNCFYACNRWGVGIEIESDVNREQVEGLVKELMGGEKGKEMKKKCVDWKHKAEAATSIGGSSYDNYNSLVLQLKFGQ</sequence>
<name>A0ACB0M9V9_TRIPR</name>
<evidence type="ECO:0000313" key="2">
    <source>
        <dbReference type="Proteomes" id="UP001177021"/>
    </source>
</evidence>